<accession>A0AAE0M441</accession>
<reference evidence="1" key="2">
    <citation type="submission" date="2023-06" db="EMBL/GenBank/DDBJ databases">
        <authorList>
            <consortium name="Lawrence Berkeley National Laboratory"/>
            <person name="Haridas S."/>
            <person name="Hensen N."/>
            <person name="Bonometti L."/>
            <person name="Westerberg I."/>
            <person name="Brannstrom I.O."/>
            <person name="Guillou S."/>
            <person name="Cros-Aarteil S."/>
            <person name="Calhoun S."/>
            <person name="Kuo A."/>
            <person name="Mondo S."/>
            <person name="Pangilinan J."/>
            <person name="Riley R."/>
            <person name="Labutti K."/>
            <person name="Andreopoulos B."/>
            <person name="Lipzen A."/>
            <person name="Chen C."/>
            <person name="Yanf M."/>
            <person name="Daum C."/>
            <person name="Ng V."/>
            <person name="Clum A."/>
            <person name="Steindorff A."/>
            <person name="Ohm R."/>
            <person name="Martin F."/>
            <person name="Silar P."/>
            <person name="Natvig D."/>
            <person name="Lalanne C."/>
            <person name="Gautier V."/>
            <person name="Ament-Velasquez S.L."/>
            <person name="Kruys A."/>
            <person name="Hutchinson M.I."/>
            <person name="Powell A.J."/>
            <person name="Barry K."/>
            <person name="Miller A.N."/>
            <person name="Grigoriev I.V."/>
            <person name="Debuchy R."/>
            <person name="Gladieux P."/>
            <person name="Thoren M.H."/>
            <person name="Johannesson H."/>
        </authorList>
    </citation>
    <scope>NUCLEOTIDE SEQUENCE</scope>
    <source>
        <strain evidence="1">CBS 118394</strain>
    </source>
</reference>
<dbReference type="EMBL" id="JAUEDM010000004">
    <property type="protein sequence ID" value="KAK3317988.1"/>
    <property type="molecule type" value="Genomic_DNA"/>
</dbReference>
<organism evidence="1 2">
    <name type="scientific">Apodospora peruviana</name>
    <dbReference type="NCBI Taxonomy" id="516989"/>
    <lineage>
        <taxon>Eukaryota</taxon>
        <taxon>Fungi</taxon>
        <taxon>Dikarya</taxon>
        <taxon>Ascomycota</taxon>
        <taxon>Pezizomycotina</taxon>
        <taxon>Sordariomycetes</taxon>
        <taxon>Sordariomycetidae</taxon>
        <taxon>Sordariales</taxon>
        <taxon>Lasiosphaeriaceae</taxon>
        <taxon>Apodospora</taxon>
    </lineage>
</organism>
<evidence type="ECO:0000313" key="2">
    <source>
        <dbReference type="Proteomes" id="UP001283341"/>
    </source>
</evidence>
<proteinExistence type="predicted"/>
<protein>
    <submittedName>
        <fullName evidence="1">Uncharacterized protein</fullName>
    </submittedName>
</protein>
<comment type="caution">
    <text evidence="1">The sequence shown here is derived from an EMBL/GenBank/DDBJ whole genome shotgun (WGS) entry which is preliminary data.</text>
</comment>
<keyword evidence="2" id="KW-1185">Reference proteome</keyword>
<sequence>MGFTWTIILAQSADKSKNEDLFYLPDASGRRTSAASECSIDPCTRTYSGLVNRGNISETIEAQAFECGDPEGGLRFSSVEVPCLNDQEVSDLRSHGYVLEAMMATAAPVGGWPTTSPATPAPIQTSTSGRIPRGWMYIQPKCIFQTNIEDINSVGDLLAPIFSACTATVNETFARVAQSMTVYGRNTQYAYQQAAEGLVFTMDTCVHVEWL</sequence>
<gene>
    <name evidence="1" type="ORF">B0H66DRAFT_621489</name>
</gene>
<dbReference type="Proteomes" id="UP001283341">
    <property type="component" value="Unassembled WGS sequence"/>
</dbReference>
<dbReference type="AlphaFoldDB" id="A0AAE0M441"/>
<name>A0AAE0M441_9PEZI</name>
<evidence type="ECO:0000313" key="1">
    <source>
        <dbReference type="EMBL" id="KAK3317988.1"/>
    </source>
</evidence>
<reference evidence="1" key="1">
    <citation type="journal article" date="2023" name="Mol. Phylogenet. Evol.">
        <title>Genome-scale phylogeny and comparative genomics of the fungal order Sordariales.</title>
        <authorList>
            <person name="Hensen N."/>
            <person name="Bonometti L."/>
            <person name="Westerberg I."/>
            <person name="Brannstrom I.O."/>
            <person name="Guillou S."/>
            <person name="Cros-Aarteil S."/>
            <person name="Calhoun S."/>
            <person name="Haridas S."/>
            <person name="Kuo A."/>
            <person name="Mondo S."/>
            <person name="Pangilinan J."/>
            <person name="Riley R."/>
            <person name="LaButti K."/>
            <person name="Andreopoulos B."/>
            <person name="Lipzen A."/>
            <person name="Chen C."/>
            <person name="Yan M."/>
            <person name="Daum C."/>
            <person name="Ng V."/>
            <person name="Clum A."/>
            <person name="Steindorff A."/>
            <person name="Ohm R.A."/>
            <person name="Martin F."/>
            <person name="Silar P."/>
            <person name="Natvig D.O."/>
            <person name="Lalanne C."/>
            <person name="Gautier V."/>
            <person name="Ament-Velasquez S.L."/>
            <person name="Kruys A."/>
            <person name="Hutchinson M.I."/>
            <person name="Powell A.J."/>
            <person name="Barry K."/>
            <person name="Miller A.N."/>
            <person name="Grigoriev I.V."/>
            <person name="Debuchy R."/>
            <person name="Gladieux P."/>
            <person name="Hiltunen Thoren M."/>
            <person name="Johannesson H."/>
        </authorList>
    </citation>
    <scope>NUCLEOTIDE SEQUENCE</scope>
    <source>
        <strain evidence="1">CBS 118394</strain>
    </source>
</reference>